<name>A0A6J5L4I5_9CAUD</name>
<proteinExistence type="predicted"/>
<sequence length="86" mass="10129">MQKRARSILDELDSISKQRDSLDLLESRATHVMQSAMNLISHIVEQYDAEAADELEKRLLTGIRNRDPDKFIRSLRKYSRENKRNN</sequence>
<accession>A0A6J5L4I5</accession>
<evidence type="ECO:0000313" key="1">
    <source>
        <dbReference type="EMBL" id="CAB4129658.1"/>
    </source>
</evidence>
<dbReference type="EMBL" id="LR796237">
    <property type="protein sequence ID" value="CAB4129658.1"/>
    <property type="molecule type" value="Genomic_DNA"/>
</dbReference>
<reference evidence="1" key="1">
    <citation type="submission" date="2020-04" db="EMBL/GenBank/DDBJ databases">
        <authorList>
            <person name="Chiriac C."/>
            <person name="Salcher M."/>
            <person name="Ghai R."/>
            <person name="Kavagutti S V."/>
        </authorList>
    </citation>
    <scope>NUCLEOTIDE SEQUENCE</scope>
</reference>
<gene>
    <name evidence="1" type="ORF">UFOVP116_72</name>
</gene>
<protein>
    <submittedName>
        <fullName evidence="1">Uncharacterized protein</fullName>
    </submittedName>
</protein>
<organism evidence="1">
    <name type="scientific">uncultured Caudovirales phage</name>
    <dbReference type="NCBI Taxonomy" id="2100421"/>
    <lineage>
        <taxon>Viruses</taxon>
        <taxon>Duplodnaviria</taxon>
        <taxon>Heunggongvirae</taxon>
        <taxon>Uroviricota</taxon>
        <taxon>Caudoviricetes</taxon>
        <taxon>Peduoviridae</taxon>
        <taxon>Maltschvirus</taxon>
        <taxon>Maltschvirus maltsch</taxon>
    </lineage>
</organism>